<reference evidence="1 2" key="1">
    <citation type="submission" date="2019-05" db="EMBL/GenBank/DDBJ databases">
        <title>Another draft genome of Portunus trituberculatus and its Hox gene families provides insights of decapod evolution.</title>
        <authorList>
            <person name="Jeong J.-H."/>
            <person name="Song I."/>
            <person name="Kim S."/>
            <person name="Choi T."/>
            <person name="Kim D."/>
            <person name="Ryu S."/>
            <person name="Kim W."/>
        </authorList>
    </citation>
    <scope>NUCLEOTIDE SEQUENCE [LARGE SCALE GENOMIC DNA]</scope>
    <source>
        <tissue evidence="1">Muscle</tissue>
    </source>
</reference>
<comment type="caution">
    <text evidence="1">The sequence shown here is derived from an EMBL/GenBank/DDBJ whole genome shotgun (WGS) entry which is preliminary data.</text>
</comment>
<organism evidence="1 2">
    <name type="scientific">Portunus trituberculatus</name>
    <name type="common">Swimming crab</name>
    <name type="synonym">Neptunus trituberculatus</name>
    <dbReference type="NCBI Taxonomy" id="210409"/>
    <lineage>
        <taxon>Eukaryota</taxon>
        <taxon>Metazoa</taxon>
        <taxon>Ecdysozoa</taxon>
        <taxon>Arthropoda</taxon>
        <taxon>Crustacea</taxon>
        <taxon>Multicrustacea</taxon>
        <taxon>Malacostraca</taxon>
        <taxon>Eumalacostraca</taxon>
        <taxon>Eucarida</taxon>
        <taxon>Decapoda</taxon>
        <taxon>Pleocyemata</taxon>
        <taxon>Brachyura</taxon>
        <taxon>Eubrachyura</taxon>
        <taxon>Portunoidea</taxon>
        <taxon>Portunidae</taxon>
        <taxon>Portuninae</taxon>
        <taxon>Portunus</taxon>
    </lineage>
</organism>
<keyword evidence="2" id="KW-1185">Reference proteome</keyword>
<dbReference type="AlphaFoldDB" id="A0A5B7I585"/>
<name>A0A5B7I585_PORTR</name>
<evidence type="ECO:0000313" key="1">
    <source>
        <dbReference type="EMBL" id="MPC77295.1"/>
    </source>
</evidence>
<evidence type="ECO:0000313" key="2">
    <source>
        <dbReference type="Proteomes" id="UP000324222"/>
    </source>
</evidence>
<sequence length="98" mass="11000">MPVDMSLEAIRSIDPDSVLNYTGLPPKPLKHYGYNTRYTIGTIYDGVAVMVKNNIIHVHITDWPSEHFLATKIHTQHGQFLVATTHARPNTTSSQQSN</sequence>
<proteinExistence type="predicted"/>
<dbReference type="EMBL" id="VSRR010045518">
    <property type="protein sequence ID" value="MPC77295.1"/>
    <property type="molecule type" value="Genomic_DNA"/>
</dbReference>
<dbReference type="InterPro" id="IPR036691">
    <property type="entry name" value="Endo/exonu/phosph_ase_sf"/>
</dbReference>
<protein>
    <submittedName>
        <fullName evidence="1">Uncharacterized protein</fullName>
    </submittedName>
</protein>
<dbReference type="Proteomes" id="UP000324222">
    <property type="component" value="Unassembled WGS sequence"/>
</dbReference>
<dbReference type="SUPFAM" id="SSF56219">
    <property type="entry name" value="DNase I-like"/>
    <property type="match status" value="1"/>
</dbReference>
<gene>
    <name evidence="1" type="ORF">E2C01_071746</name>
</gene>
<accession>A0A5B7I585</accession>